<name>A0A1X7KUU1_9BACT</name>
<comment type="function">
    <text evidence="10">CRISPR (clustered regularly interspaced short palindromic repeat), is an adaptive immune system that provides protection against mobile genetic elements (viruses, transposable elements and conjugative plasmids). CRISPR clusters contain spacers, sequences complementary to antecedent mobile elements, and target invading nucleic acids. CRISPR clusters are transcribed and processed into CRISPR RNA (crRNA). Acts as a dsDNA endonuclease. Involved in the integration of spacer DNA into the CRISPR cassette.</text>
</comment>
<sequence>MATVYLESPGLVLRRRGGALEMCRGDSILKVIPMADVDSVVVSSWAKITTPLMMEFLERGISVHYLKPGGRYMGSVTPARSRGWEVKMAQYETLRDEARRLNLARSIVLGKLLGQRLLLQRSVYRGKDIDGTLLKASTDLKGLSRMASMAEDMDYLRGLEGHGAAIYFASWPLLLRPPWSLDGRNRRPPRDPVNAMLSFGYTLLVGVIHNAVIGAGLDPLVGYLHPPFRNRSSLVLDLMEEFRPAVIDRAVISLCNRGDMEPHWFELSPDGVTMTPSARRRLISSVEDRLNTEVTDRGSGITTTFRRHADFQARRWASALKDDEDYRPLVFG</sequence>
<keyword evidence="6 10" id="KW-0051">Antiviral defense</keyword>
<dbReference type="GO" id="GO:0051607">
    <property type="term" value="P:defense response to virus"/>
    <property type="evidence" value="ECO:0007669"/>
    <property type="project" value="UniProtKB-UniRule"/>
</dbReference>
<evidence type="ECO:0000256" key="4">
    <source>
        <dbReference type="ARBA" id="ARBA00022801"/>
    </source>
</evidence>
<dbReference type="OrthoDB" id="9803119at2"/>
<evidence type="ECO:0000256" key="5">
    <source>
        <dbReference type="ARBA" id="ARBA00022842"/>
    </source>
</evidence>
<evidence type="ECO:0000256" key="9">
    <source>
        <dbReference type="ARBA" id="ARBA00038592"/>
    </source>
</evidence>
<evidence type="ECO:0000256" key="3">
    <source>
        <dbReference type="ARBA" id="ARBA00022759"/>
    </source>
</evidence>
<proteinExistence type="inferred from homology"/>
<dbReference type="EMBL" id="FXBB01000037">
    <property type="protein sequence ID" value="SMG45202.1"/>
    <property type="molecule type" value="Genomic_DNA"/>
</dbReference>
<dbReference type="InterPro" id="IPR042211">
    <property type="entry name" value="CRISPR-assoc_Cas1_N"/>
</dbReference>
<comment type="subunit">
    <text evidence="9 10">Homodimer, forms a heterotetramer with a Cas2 homodimer.</text>
</comment>
<keyword evidence="2 10" id="KW-0479">Metal-binding</keyword>
<reference evidence="12" key="1">
    <citation type="submission" date="2017-04" db="EMBL/GenBank/DDBJ databases">
        <authorList>
            <person name="Varghese N."/>
            <person name="Submissions S."/>
        </authorList>
    </citation>
    <scope>NUCLEOTIDE SEQUENCE [LARGE SCALE GENOMIC DNA]</scope>
    <source>
        <strain evidence="12">USBA 82</strain>
    </source>
</reference>
<organism evidence="11 12">
    <name type="scientific">Dethiosulfovibrio salsuginis</name>
    <dbReference type="NCBI Taxonomy" id="561720"/>
    <lineage>
        <taxon>Bacteria</taxon>
        <taxon>Thermotogati</taxon>
        <taxon>Synergistota</taxon>
        <taxon>Synergistia</taxon>
        <taxon>Synergistales</taxon>
        <taxon>Dethiosulfovibrionaceae</taxon>
        <taxon>Dethiosulfovibrio</taxon>
    </lineage>
</organism>
<dbReference type="PANTHER" id="PTHR34353">
    <property type="entry name" value="CRISPR-ASSOCIATED ENDONUCLEASE CAS1 1"/>
    <property type="match status" value="1"/>
</dbReference>
<dbReference type="NCBIfam" id="TIGR00287">
    <property type="entry name" value="cas1"/>
    <property type="match status" value="1"/>
</dbReference>
<evidence type="ECO:0000313" key="12">
    <source>
        <dbReference type="Proteomes" id="UP000193355"/>
    </source>
</evidence>
<keyword evidence="1 10" id="KW-0540">Nuclease</keyword>
<accession>A0A1X7KUU1</accession>
<dbReference type="CDD" id="cd09634">
    <property type="entry name" value="Cas1_I-II-III"/>
    <property type="match status" value="1"/>
</dbReference>
<dbReference type="HAMAP" id="MF_01470">
    <property type="entry name" value="Cas1"/>
    <property type="match status" value="1"/>
</dbReference>
<dbReference type="GO" id="GO:0046872">
    <property type="term" value="F:metal ion binding"/>
    <property type="evidence" value="ECO:0007669"/>
    <property type="project" value="UniProtKB-UniRule"/>
</dbReference>
<evidence type="ECO:0000256" key="2">
    <source>
        <dbReference type="ARBA" id="ARBA00022723"/>
    </source>
</evidence>
<dbReference type="InterPro" id="IPR050646">
    <property type="entry name" value="Cas1"/>
</dbReference>
<protein>
    <recommendedName>
        <fullName evidence="10">CRISPR-associated endonuclease Cas1</fullName>
        <ecNumber evidence="10">3.1.-.-</ecNumber>
    </recommendedName>
</protein>
<keyword evidence="4 10" id="KW-0378">Hydrolase</keyword>
<dbReference type="GO" id="GO:0003677">
    <property type="term" value="F:DNA binding"/>
    <property type="evidence" value="ECO:0007669"/>
    <property type="project" value="UniProtKB-KW"/>
</dbReference>
<dbReference type="GO" id="GO:0004519">
    <property type="term" value="F:endonuclease activity"/>
    <property type="evidence" value="ECO:0007669"/>
    <property type="project" value="UniProtKB-UniRule"/>
</dbReference>
<comment type="similarity">
    <text evidence="10">Belongs to the CRISPR-associated endonuclease Cas1 family.</text>
</comment>
<evidence type="ECO:0000256" key="10">
    <source>
        <dbReference type="HAMAP-Rule" id="MF_01470"/>
    </source>
</evidence>
<feature type="binding site" evidence="10">
    <location>
        <position position="160"/>
    </location>
    <ligand>
        <name>Mn(2+)</name>
        <dbReference type="ChEBI" id="CHEBI:29035"/>
    </ligand>
</feature>
<dbReference type="STRING" id="561720.SAMN06275492_13711"/>
<dbReference type="Pfam" id="PF01867">
    <property type="entry name" value="Cas_Cas1"/>
    <property type="match status" value="1"/>
</dbReference>
<dbReference type="InterPro" id="IPR002729">
    <property type="entry name" value="CRISPR-assoc_Cas1"/>
</dbReference>
<dbReference type="GO" id="GO:0043571">
    <property type="term" value="P:maintenance of CRISPR repeat elements"/>
    <property type="evidence" value="ECO:0007669"/>
    <property type="project" value="UniProtKB-UniRule"/>
</dbReference>
<dbReference type="Proteomes" id="UP000193355">
    <property type="component" value="Unassembled WGS sequence"/>
</dbReference>
<keyword evidence="12" id="KW-1185">Reference proteome</keyword>
<dbReference type="Gene3D" id="1.20.120.920">
    <property type="entry name" value="CRISPR-associated endonuclease Cas1, C-terminal domain"/>
    <property type="match status" value="1"/>
</dbReference>
<dbReference type="AlphaFoldDB" id="A0A1X7KUU1"/>
<dbReference type="GO" id="GO:0016787">
    <property type="term" value="F:hydrolase activity"/>
    <property type="evidence" value="ECO:0007669"/>
    <property type="project" value="UniProtKB-KW"/>
</dbReference>
<keyword evidence="8 10" id="KW-0464">Manganese</keyword>
<comment type="cofactor">
    <cofactor evidence="10">
        <name>Mg(2+)</name>
        <dbReference type="ChEBI" id="CHEBI:18420"/>
    </cofactor>
    <cofactor evidence="10">
        <name>Mn(2+)</name>
        <dbReference type="ChEBI" id="CHEBI:29035"/>
    </cofactor>
</comment>
<keyword evidence="5 10" id="KW-0460">Magnesium</keyword>
<evidence type="ECO:0000256" key="1">
    <source>
        <dbReference type="ARBA" id="ARBA00022722"/>
    </source>
</evidence>
<dbReference type="Gene3D" id="3.100.10.20">
    <property type="entry name" value="CRISPR-associated endonuclease Cas1, N-terminal domain"/>
    <property type="match status" value="1"/>
</dbReference>
<evidence type="ECO:0000313" key="11">
    <source>
        <dbReference type="EMBL" id="SMG45202.1"/>
    </source>
</evidence>
<dbReference type="EC" id="3.1.-.-" evidence="10"/>
<dbReference type="RefSeq" id="WP_085545404.1">
    <property type="nucleotide sequence ID" value="NZ_FXBB01000037.1"/>
</dbReference>
<keyword evidence="7 10" id="KW-0238">DNA-binding</keyword>
<keyword evidence="3 10" id="KW-0255">Endonuclease</keyword>
<evidence type="ECO:0000256" key="7">
    <source>
        <dbReference type="ARBA" id="ARBA00023125"/>
    </source>
</evidence>
<feature type="binding site" evidence="10">
    <location>
        <position position="225"/>
    </location>
    <ligand>
        <name>Mn(2+)</name>
        <dbReference type="ChEBI" id="CHEBI:29035"/>
    </ligand>
</feature>
<gene>
    <name evidence="10" type="primary">cas1</name>
    <name evidence="11" type="ORF">SAMN06275492_13711</name>
</gene>
<dbReference type="InterPro" id="IPR042206">
    <property type="entry name" value="CRISPR-assoc_Cas1_C"/>
</dbReference>
<dbReference type="PANTHER" id="PTHR34353:SF2">
    <property type="entry name" value="CRISPR-ASSOCIATED ENDONUCLEASE CAS1 1"/>
    <property type="match status" value="1"/>
</dbReference>
<evidence type="ECO:0000256" key="8">
    <source>
        <dbReference type="ARBA" id="ARBA00023211"/>
    </source>
</evidence>
<feature type="binding site" evidence="10">
    <location>
        <position position="240"/>
    </location>
    <ligand>
        <name>Mn(2+)</name>
        <dbReference type="ChEBI" id="CHEBI:29035"/>
    </ligand>
</feature>
<evidence type="ECO:0000256" key="6">
    <source>
        <dbReference type="ARBA" id="ARBA00023118"/>
    </source>
</evidence>